<dbReference type="Proteomes" id="UP000218151">
    <property type="component" value="Unassembled WGS sequence"/>
</dbReference>
<accession>A0A2A2SJU9</accession>
<evidence type="ECO:0000313" key="3">
    <source>
        <dbReference type="Proteomes" id="UP000218151"/>
    </source>
</evidence>
<comment type="caution">
    <text evidence="2">The sequence shown here is derived from an EMBL/GenBank/DDBJ whole genome shotgun (WGS) entry which is preliminary data.</text>
</comment>
<reference evidence="3" key="1">
    <citation type="submission" date="2017-09" db="EMBL/GenBank/DDBJ databases">
        <authorList>
            <person name="Feng G."/>
            <person name="Zhu H."/>
        </authorList>
    </citation>
    <scope>NUCLEOTIDE SEQUENCE [LARGE SCALE GENOMIC DNA]</scope>
    <source>
        <strain evidence="3">1PNM-20</strain>
    </source>
</reference>
<sequence>MEGREPKAAPDEMAAKMVRRGPRGKALFAPALQPETRRGRHDRGGRGRRRLRDPIGRRACREEHMRVGALPLGRGDPHGDRYRLRSRRTRVRAAAGQGGEQRGEEKQQLHRLPL</sequence>
<feature type="region of interest" description="Disordered" evidence="1">
    <location>
        <begin position="1"/>
        <end position="114"/>
    </location>
</feature>
<dbReference type="AlphaFoldDB" id="A0A2A2SJU9"/>
<feature type="compositionally biased region" description="Basic and acidic residues" evidence="1">
    <location>
        <begin position="1"/>
        <end position="14"/>
    </location>
</feature>
<keyword evidence="3" id="KW-1185">Reference proteome</keyword>
<dbReference type="EMBL" id="NSLI01000001">
    <property type="protein sequence ID" value="PAX09503.1"/>
    <property type="molecule type" value="Genomic_DNA"/>
</dbReference>
<feature type="compositionally biased region" description="Basic residues" evidence="1">
    <location>
        <begin position="38"/>
        <end position="51"/>
    </location>
</feature>
<gene>
    <name evidence="2" type="ORF">CKY28_01785</name>
</gene>
<evidence type="ECO:0000256" key="1">
    <source>
        <dbReference type="SAM" id="MobiDB-lite"/>
    </source>
</evidence>
<protein>
    <submittedName>
        <fullName evidence="2">Uncharacterized protein</fullName>
    </submittedName>
</protein>
<evidence type="ECO:0000313" key="2">
    <source>
        <dbReference type="EMBL" id="PAX09503.1"/>
    </source>
</evidence>
<proteinExistence type="predicted"/>
<name>A0A2A2SJU9_9SPHN</name>
<organism evidence="2 3">
    <name type="scientific">Sphingomonas lenta</name>
    <dbReference type="NCBI Taxonomy" id="1141887"/>
    <lineage>
        <taxon>Bacteria</taxon>
        <taxon>Pseudomonadati</taxon>
        <taxon>Pseudomonadota</taxon>
        <taxon>Alphaproteobacteria</taxon>
        <taxon>Sphingomonadales</taxon>
        <taxon>Sphingomonadaceae</taxon>
        <taxon>Sphingomonas</taxon>
    </lineage>
</organism>
<feature type="compositionally biased region" description="Basic and acidic residues" evidence="1">
    <location>
        <begin position="52"/>
        <end position="66"/>
    </location>
</feature>